<feature type="region of interest" description="Disordered" evidence="1">
    <location>
        <begin position="1"/>
        <end position="170"/>
    </location>
</feature>
<dbReference type="Proteomes" id="UP000000763">
    <property type="component" value="Chromosome 6"/>
</dbReference>
<protein>
    <submittedName>
        <fullName evidence="2">Epstein-Barr virus EBNA-1-like protein</fullName>
    </submittedName>
</protein>
<evidence type="ECO:0000313" key="2">
    <source>
        <dbReference type="EMBL" id="BAD72183.1"/>
    </source>
</evidence>
<dbReference type="AlphaFoldDB" id="Q5SNM2"/>
<feature type="compositionally biased region" description="Basic and acidic residues" evidence="1">
    <location>
        <begin position="211"/>
        <end position="227"/>
    </location>
</feature>
<feature type="compositionally biased region" description="Low complexity" evidence="1">
    <location>
        <begin position="142"/>
        <end position="155"/>
    </location>
</feature>
<evidence type="ECO:0000256" key="1">
    <source>
        <dbReference type="SAM" id="MobiDB-lite"/>
    </source>
</evidence>
<reference evidence="3" key="2">
    <citation type="journal article" date="2008" name="Nucleic Acids Res.">
        <title>The rice annotation project database (RAP-DB): 2008 update.</title>
        <authorList>
            <consortium name="The rice annotation project (RAP)"/>
        </authorList>
    </citation>
    <scope>GENOME REANNOTATION</scope>
    <source>
        <strain evidence="3">cv. Nipponbare</strain>
    </source>
</reference>
<evidence type="ECO:0000313" key="3">
    <source>
        <dbReference type="Proteomes" id="UP000000763"/>
    </source>
</evidence>
<reference evidence="3" key="1">
    <citation type="journal article" date="2005" name="Nature">
        <title>The map-based sequence of the rice genome.</title>
        <authorList>
            <consortium name="International rice genome sequencing project (IRGSP)"/>
            <person name="Matsumoto T."/>
            <person name="Wu J."/>
            <person name="Kanamori H."/>
            <person name="Katayose Y."/>
            <person name="Fujisawa M."/>
            <person name="Namiki N."/>
            <person name="Mizuno H."/>
            <person name="Yamamoto K."/>
            <person name="Antonio B.A."/>
            <person name="Baba T."/>
            <person name="Sakata K."/>
            <person name="Nagamura Y."/>
            <person name="Aoki H."/>
            <person name="Arikawa K."/>
            <person name="Arita K."/>
            <person name="Bito T."/>
            <person name="Chiden Y."/>
            <person name="Fujitsuka N."/>
            <person name="Fukunaka R."/>
            <person name="Hamada M."/>
            <person name="Harada C."/>
            <person name="Hayashi A."/>
            <person name="Hijishita S."/>
            <person name="Honda M."/>
            <person name="Hosokawa S."/>
            <person name="Ichikawa Y."/>
            <person name="Idonuma A."/>
            <person name="Iijima M."/>
            <person name="Ikeda M."/>
            <person name="Ikeno M."/>
            <person name="Ito K."/>
            <person name="Ito S."/>
            <person name="Ito T."/>
            <person name="Ito Y."/>
            <person name="Ito Y."/>
            <person name="Iwabuchi A."/>
            <person name="Kamiya K."/>
            <person name="Karasawa W."/>
            <person name="Kurita K."/>
            <person name="Katagiri S."/>
            <person name="Kikuta A."/>
            <person name="Kobayashi H."/>
            <person name="Kobayashi N."/>
            <person name="Machita K."/>
            <person name="Maehara T."/>
            <person name="Masukawa M."/>
            <person name="Mizubayashi T."/>
            <person name="Mukai Y."/>
            <person name="Nagasaki H."/>
            <person name="Nagata Y."/>
            <person name="Naito S."/>
            <person name="Nakashima M."/>
            <person name="Nakama Y."/>
            <person name="Nakamichi Y."/>
            <person name="Nakamura M."/>
            <person name="Meguro A."/>
            <person name="Negishi M."/>
            <person name="Ohta I."/>
            <person name="Ohta T."/>
            <person name="Okamoto M."/>
            <person name="Ono N."/>
            <person name="Saji S."/>
            <person name="Sakaguchi M."/>
            <person name="Sakai K."/>
            <person name="Shibata M."/>
            <person name="Shimokawa T."/>
            <person name="Song J."/>
            <person name="Takazaki Y."/>
            <person name="Terasawa K."/>
            <person name="Tsugane M."/>
            <person name="Tsuji K."/>
            <person name="Ueda S."/>
            <person name="Waki K."/>
            <person name="Yamagata H."/>
            <person name="Yamamoto M."/>
            <person name="Yamamoto S."/>
            <person name="Yamane H."/>
            <person name="Yoshiki S."/>
            <person name="Yoshihara R."/>
            <person name="Yukawa K."/>
            <person name="Zhong H."/>
            <person name="Yano M."/>
            <person name="Yuan Q."/>
            <person name="Ouyang S."/>
            <person name="Liu J."/>
            <person name="Jones K.M."/>
            <person name="Gansberger K."/>
            <person name="Moffat K."/>
            <person name="Hill J."/>
            <person name="Bera J."/>
            <person name="Fadrosh D."/>
            <person name="Jin S."/>
            <person name="Johri S."/>
            <person name="Kim M."/>
            <person name="Overton L."/>
            <person name="Reardon M."/>
            <person name="Tsitrin T."/>
            <person name="Vuong H."/>
            <person name="Weaver B."/>
            <person name="Ciecko A."/>
            <person name="Tallon L."/>
            <person name="Jackson J."/>
            <person name="Pai G."/>
            <person name="Aken S.V."/>
            <person name="Utterback T."/>
            <person name="Reidmuller S."/>
            <person name="Feldblyum T."/>
            <person name="Hsiao J."/>
            <person name="Zismann V."/>
            <person name="Iobst S."/>
            <person name="de Vazeille A.R."/>
            <person name="Buell C.R."/>
            <person name="Ying K."/>
            <person name="Li Y."/>
            <person name="Lu T."/>
            <person name="Huang Y."/>
            <person name="Zhao Q."/>
            <person name="Feng Q."/>
            <person name="Zhang L."/>
            <person name="Zhu J."/>
            <person name="Weng Q."/>
            <person name="Mu J."/>
            <person name="Lu Y."/>
            <person name="Fan D."/>
            <person name="Liu Y."/>
            <person name="Guan J."/>
            <person name="Zhang Y."/>
            <person name="Yu S."/>
            <person name="Liu X."/>
            <person name="Zhang Y."/>
            <person name="Hong G."/>
            <person name="Han B."/>
            <person name="Choisne N."/>
            <person name="Demange N."/>
            <person name="Orjeda G."/>
            <person name="Samain S."/>
            <person name="Cattolico L."/>
            <person name="Pelletier E."/>
            <person name="Couloux A."/>
            <person name="Segurens B."/>
            <person name="Wincker P."/>
            <person name="D'Hont A."/>
            <person name="Scarpelli C."/>
            <person name="Weissenbach J."/>
            <person name="Salanoubat M."/>
            <person name="Quetier F."/>
            <person name="Yu Y."/>
            <person name="Kim H.R."/>
            <person name="Rambo T."/>
            <person name="Currie J."/>
            <person name="Collura K."/>
            <person name="Luo M."/>
            <person name="Yang T."/>
            <person name="Ammiraju J.S.S."/>
            <person name="Engler F."/>
            <person name="Soderlund C."/>
            <person name="Wing R.A."/>
            <person name="Palmer L.E."/>
            <person name="de la Bastide M."/>
            <person name="Spiegel L."/>
            <person name="Nascimento L."/>
            <person name="Zutavern T."/>
            <person name="O'Shaughnessy A."/>
            <person name="Dike S."/>
            <person name="Dedhia N."/>
            <person name="Preston R."/>
            <person name="Balija V."/>
            <person name="McCombie W.R."/>
            <person name="Chow T."/>
            <person name="Chen H."/>
            <person name="Chung M."/>
            <person name="Chen C."/>
            <person name="Shaw J."/>
            <person name="Wu H."/>
            <person name="Hsiao K."/>
            <person name="Chao Y."/>
            <person name="Chu M."/>
            <person name="Cheng C."/>
            <person name="Hour A."/>
            <person name="Lee P."/>
            <person name="Lin S."/>
            <person name="Lin Y."/>
            <person name="Liou J."/>
            <person name="Liu S."/>
            <person name="Hsing Y."/>
            <person name="Raghuvanshi S."/>
            <person name="Mohanty A."/>
            <person name="Bharti A.K."/>
            <person name="Gaur A."/>
            <person name="Gupta V."/>
            <person name="Kumar D."/>
            <person name="Ravi V."/>
            <person name="Vij S."/>
            <person name="Kapur A."/>
            <person name="Khurana P."/>
            <person name="Khurana P."/>
            <person name="Khurana J.P."/>
            <person name="Tyagi A.K."/>
            <person name="Gaikwad K."/>
            <person name="Singh A."/>
            <person name="Dalal V."/>
            <person name="Srivastava S."/>
            <person name="Dixit A."/>
            <person name="Pal A.K."/>
            <person name="Ghazi I.A."/>
            <person name="Yadav M."/>
            <person name="Pandit A."/>
            <person name="Bhargava A."/>
            <person name="Sureshbabu K."/>
            <person name="Batra K."/>
            <person name="Sharma T.R."/>
            <person name="Mohapatra T."/>
            <person name="Singh N.K."/>
            <person name="Messing J."/>
            <person name="Nelson A.B."/>
            <person name="Fuks G."/>
            <person name="Kavchok S."/>
            <person name="Keizer G."/>
            <person name="Linton E."/>
            <person name="Llaca V."/>
            <person name="Song R."/>
            <person name="Tanyolac B."/>
            <person name="Young S."/>
            <person name="Ho-Il K."/>
            <person name="Hahn J.H."/>
            <person name="Sangsakoo G."/>
            <person name="Vanavichit A."/>
            <person name="de Mattos Luiz.A.T."/>
            <person name="Zimmer P.D."/>
            <person name="Malone G."/>
            <person name="Dellagostin O."/>
            <person name="de Oliveira A.C."/>
            <person name="Bevan M."/>
            <person name="Bancroft I."/>
            <person name="Minx P."/>
            <person name="Cordum H."/>
            <person name="Wilson R."/>
            <person name="Cheng Z."/>
            <person name="Jin W."/>
            <person name="Jiang J."/>
            <person name="Leong S.A."/>
            <person name="Iwama H."/>
            <person name="Gojobori T."/>
            <person name="Itoh T."/>
            <person name="Niimura Y."/>
            <person name="Fujii Y."/>
            <person name="Habara T."/>
            <person name="Sakai H."/>
            <person name="Sato Y."/>
            <person name="Wilson G."/>
            <person name="Kumar K."/>
            <person name="McCouch S."/>
            <person name="Juretic N."/>
            <person name="Hoen D."/>
            <person name="Wright S."/>
            <person name="Bruskiewich R."/>
            <person name="Bureau T."/>
            <person name="Miyao A."/>
            <person name="Hirochika H."/>
            <person name="Nishikawa T."/>
            <person name="Kadowaki K."/>
            <person name="Sugiura M."/>
            <person name="Burr B."/>
            <person name="Sasaki T."/>
        </authorList>
    </citation>
    <scope>NUCLEOTIDE SEQUENCE [LARGE SCALE GENOMIC DNA]</scope>
    <source>
        <strain evidence="3">cv. Nipponbare</strain>
    </source>
</reference>
<accession>Q5SNM2</accession>
<feature type="region of interest" description="Disordered" evidence="1">
    <location>
        <begin position="211"/>
        <end position="291"/>
    </location>
</feature>
<sequence length="291" mass="30376">MAHGRLVVLTRSRPRKTGDDESRRPSPAVRKRANGGGATRIQFEAVEASPGFKESASGVGWGGRAPRRAGDERRPPGAGGNGGEAMPGGGGSRGGIYADGRSTARGEFSGLGPGKGKKKGGRSPLRLLALTPASPARVTAKGGSAAARRQQGAAVPRRRQVMTPAVSGKRKKVGEKGALFLLFRDKGKGEGARRRPATAWMCWAAKAVDRAAEFEPREREEQRRLARGELALGQGGGGELAAAVSGSASERKRTRARERAVEPEGEKGEEGGGKGNSSLPFWAAGRRGREA</sequence>
<proteinExistence type="predicted"/>
<dbReference type="EMBL" id="AP002071">
    <property type="protein sequence ID" value="BAD72183.1"/>
    <property type="molecule type" value="Genomic_DNA"/>
</dbReference>
<name>Q5SNM2_ORYSJ</name>
<feature type="compositionally biased region" description="Gly residues" evidence="1">
    <location>
        <begin position="77"/>
        <end position="94"/>
    </location>
</feature>
<organism evidence="2 3">
    <name type="scientific">Oryza sativa subsp. japonica</name>
    <name type="common">Rice</name>
    <dbReference type="NCBI Taxonomy" id="39947"/>
    <lineage>
        <taxon>Eukaryota</taxon>
        <taxon>Viridiplantae</taxon>
        <taxon>Streptophyta</taxon>
        <taxon>Embryophyta</taxon>
        <taxon>Tracheophyta</taxon>
        <taxon>Spermatophyta</taxon>
        <taxon>Magnoliopsida</taxon>
        <taxon>Liliopsida</taxon>
        <taxon>Poales</taxon>
        <taxon>Poaceae</taxon>
        <taxon>BOP clade</taxon>
        <taxon>Oryzoideae</taxon>
        <taxon>Oryzeae</taxon>
        <taxon>Oryzinae</taxon>
        <taxon>Oryza</taxon>
        <taxon>Oryza sativa</taxon>
    </lineage>
</organism>
<feature type="compositionally biased region" description="Basic and acidic residues" evidence="1">
    <location>
        <begin position="257"/>
        <end position="272"/>
    </location>
</feature>
<gene>
    <name evidence="2" type="primary">P0675A05.21</name>
</gene>